<feature type="domain" description="PI3K/PI4K catalytic" evidence="11">
    <location>
        <begin position="2111"/>
        <end position="2426"/>
    </location>
</feature>
<evidence type="ECO:0000256" key="10">
    <source>
        <dbReference type="RuleBase" id="RU364109"/>
    </source>
</evidence>
<keyword evidence="2 10" id="KW-0808">Transferase</keyword>
<dbReference type="InterPro" id="IPR000403">
    <property type="entry name" value="PI3/4_kinase_cat_dom"/>
</dbReference>
<dbReference type="PROSITE" id="PS00916">
    <property type="entry name" value="PI3_4_KINASE_2"/>
    <property type="match status" value="1"/>
</dbReference>
<dbReference type="InterPro" id="IPR036738">
    <property type="entry name" value="FRB_sf"/>
</dbReference>
<dbReference type="PANTHER" id="PTHR11139:SF9">
    <property type="entry name" value="SERINE_THREONINE-PROTEIN KINASE MTOR"/>
    <property type="match status" value="1"/>
</dbReference>
<dbReference type="GO" id="GO:0010605">
    <property type="term" value="P:negative regulation of macromolecule metabolic process"/>
    <property type="evidence" value="ECO:0007669"/>
    <property type="project" value="UniProtKB-ARBA"/>
</dbReference>
<accession>A0A3S3PYF2</accession>
<dbReference type="PROSITE" id="PS00915">
    <property type="entry name" value="PI3_4_KINASE_1"/>
    <property type="match status" value="1"/>
</dbReference>
<dbReference type="FunFam" id="3.30.1010.10:FF:000004">
    <property type="entry name" value="Serine/threonine-protein kinase TOR"/>
    <property type="match status" value="1"/>
</dbReference>
<dbReference type="InterPro" id="IPR057564">
    <property type="entry name" value="HEAT_ATR"/>
</dbReference>
<evidence type="ECO:0000256" key="3">
    <source>
        <dbReference type="ARBA" id="ARBA00022737"/>
    </source>
</evidence>
<dbReference type="SMART" id="SM01346">
    <property type="entry name" value="DUF3385"/>
    <property type="match status" value="1"/>
</dbReference>
<dbReference type="FunFam" id="1.25.10.10:FF:000094">
    <property type="entry name" value="Serine/threonine-protein kinase mTOR"/>
    <property type="match status" value="1"/>
</dbReference>
<dbReference type="GO" id="GO:0038202">
    <property type="term" value="P:TORC1 signaling"/>
    <property type="evidence" value="ECO:0007669"/>
    <property type="project" value="TreeGrafter"/>
</dbReference>
<dbReference type="InterPro" id="IPR016024">
    <property type="entry name" value="ARM-type_fold"/>
</dbReference>
<evidence type="ECO:0000256" key="9">
    <source>
        <dbReference type="ARBA" id="ARBA00048679"/>
    </source>
</evidence>
<evidence type="ECO:0000256" key="5">
    <source>
        <dbReference type="ARBA" id="ARBA00022777"/>
    </source>
</evidence>
<evidence type="ECO:0000256" key="8">
    <source>
        <dbReference type="ARBA" id="ARBA00047899"/>
    </source>
</evidence>
<dbReference type="SUPFAM" id="SSF47212">
    <property type="entry name" value="FKBP12-rapamycin-binding domain of FKBP-rapamycin-associated protein (FRAP)"/>
    <property type="match status" value="1"/>
</dbReference>
<dbReference type="SUPFAM" id="SSF56112">
    <property type="entry name" value="Protein kinase-like (PK-like)"/>
    <property type="match status" value="1"/>
</dbReference>
<dbReference type="InterPro" id="IPR018936">
    <property type="entry name" value="PI3/4_kinase_CS"/>
</dbReference>
<evidence type="ECO:0000256" key="2">
    <source>
        <dbReference type="ARBA" id="ARBA00022679"/>
    </source>
</evidence>
<dbReference type="GO" id="GO:0045893">
    <property type="term" value="P:positive regulation of DNA-templated transcription"/>
    <property type="evidence" value="ECO:0007669"/>
    <property type="project" value="UniProtKB-ARBA"/>
</dbReference>
<dbReference type="Pfam" id="PF08771">
    <property type="entry name" value="FRB_dom"/>
    <property type="match status" value="1"/>
</dbReference>
<dbReference type="Pfam" id="PF02259">
    <property type="entry name" value="FAT"/>
    <property type="match status" value="1"/>
</dbReference>
<dbReference type="FunFam" id="1.10.1070.11:FF:000007">
    <property type="entry name" value="Serine/threonine-protein kinase TOR"/>
    <property type="match status" value="1"/>
</dbReference>
<dbReference type="GO" id="GO:0005524">
    <property type="term" value="F:ATP binding"/>
    <property type="evidence" value="ECO:0007669"/>
    <property type="project" value="UniProtKB-KW"/>
</dbReference>
<dbReference type="PANTHER" id="PTHR11139">
    <property type="entry name" value="ATAXIA TELANGIECTASIA MUTATED ATM -RELATED"/>
    <property type="match status" value="1"/>
</dbReference>
<dbReference type="Pfam" id="PF23593">
    <property type="entry name" value="HEAT_ATR"/>
    <property type="match status" value="1"/>
</dbReference>
<comment type="caution">
    <text evidence="14">The sequence shown here is derived from an EMBL/GenBank/DDBJ whole genome shotgun (WGS) entry which is preliminary data.</text>
</comment>
<dbReference type="CDD" id="cd05169">
    <property type="entry name" value="PIKKc_TOR"/>
    <property type="match status" value="1"/>
</dbReference>
<comment type="similarity">
    <text evidence="1 10">Belongs to the PI3/PI4-kinase family.</text>
</comment>
<evidence type="ECO:0000313" key="14">
    <source>
        <dbReference type="EMBL" id="RWS10462.1"/>
    </source>
</evidence>
<dbReference type="GO" id="GO:0031931">
    <property type="term" value="C:TORC1 complex"/>
    <property type="evidence" value="ECO:0007669"/>
    <property type="project" value="UniProtKB-ARBA"/>
</dbReference>
<dbReference type="Pfam" id="PF00454">
    <property type="entry name" value="PI3_PI4_kinase"/>
    <property type="match status" value="1"/>
</dbReference>
<dbReference type="InterPro" id="IPR014009">
    <property type="entry name" value="PIK_FAT"/>
</dbReference>
<organism evidence="14 15">
    <name type="scientific">Dinothrombium tinctorium</name>
    <dbReference type="NCBI Taxonomy" id="1965070"/>
    <lineage>
        <taxon>Eukaryota</taxon>
        <taxon>Metazoa</taxon>
        <taxon>Ecdysozoa</taxon>
        <taxon>Arthropoda</taxon>
        <taxon>Chelicerata</taxon>
        <taxon>Arachnida</taxon>
        <taxon>Acari</taxon>
        <taxon>Acariformes</taxon>
        <taxon>Trombidiformes</taxon>
        <taxon>Prostigmata</taxon>
        <taxon>Anystina</taxon>
        <taxon>Parasitengona</taxon>
        <taxon>Trombidioidea</taxon>
        <taxon>Trombidiidae</taxon>
        <taxon>Dinothrombium</taxon>
    </lineage>
</organism>
<comment type="catalytic activity">
    <reaction evidence="9">
        <text>L-seryl-[protein] + ATP = O-phospho-L-seryl-[protein] + ADP + H(+)</text>
        <dbReference type="Rhea" id="RHEA:17989"/>
        <dbReference type="Rhea" id="RHEA-COMP:9863"/>
        <dbReference type="Rhea" id="RHEA-COMP:11604"/>
        <dbReference type="ChEBI" id="CHEBI:15378"/>
        <dbReference type="ChEBI" id="CHEBI:29999"/>
        <dbReference type="ChEBI" id="CHEBI:30616"/>
        <dbReference type="ChEBI" id="CHEBI:83421"/>
        <dbReference type="ChEBI" id="CHEBI:456216"/>
        <dbReference type="EC" id="2.7.11.1"/>
    </reaction>
</comment>
<dbReference type="STRING" id="1965070.A0A3S3PYF2"/>
<dbReference type="InterPro" id="IPR003152">
    <property type="entry name" value="FATC_dom"/>
</dbReference>
<keyword evidence="5 10" id="KW-0418">Kinase</keyword>
<dbReference type="InterPro" id="IPR036940">
    <property type="entry name" value="PI3/4_kinase_cat_sf"/>
</dbReference>
<dbReference type="InterPro" id="IPR011989">
    <property type="entry name" value="ARM-like"/>
</dbReference>
<dbReference type="Gene3D" id="1.25.10.10">
    <property type="entry name" value="Leucine-rich Repeat Variant"/>
    <property type="match status" value="5"/>
</dbReference>
<dbReference type="PROSITE" id="PS51189">
    <property type="entry name" value="FAT"/>
    <property type="match status" value="1"/>
</dbReference>
<dbReference type="GO" id="GO:0031932">
    <property type="term" value="C:TORC2 complex"/>
    <property type="evidence" value="ECO:0007669"/>
    <property type="project" value="TreeGrafter"/>
</dbReference>
<dbReference type="InterPro" id="IPR024585">
    <property type="entry name" value="mTOR_dom"/>
</dbReference>
<dbReference type="GO" id="GO:2000243">
    <property type="term" value="P:positive regulation of reproductive process"/>
    <property type="evidence" value="ECO:0007669"/>
    <property type="project" value="UniProtKB-ARBA"/>
</dbReference>
<dbReference type="Pfam" id="PF02260">
    <property type="entry name" value="FATC"/>
    <property type="match status" value="1"/>
</dbReference>
<dbReference type="SMART" id="SM01343">
    <property type="entry name" value="FATC"/>
    <property type="match status" value="1"/>
</dbReference>
<dbReference type="InterPro" id="IPR011009">
    <property type="entry name" value="Kinase-like_dom_sf"/>
</dbReference>
<dbReference type="InterPro" id="IPR009076">
    <property type="entry name" value="FRB_dom"/>
</dbReference>
<dbReference type="GO" id="GO:0005737">
    <property type="term" value="C:cytoplasm"/>
    <property type="evidence" value="ECO:0007669"/>
    <property type="project" value="TreeGrafter"/>
</dbReference>
<feature type="domain" description="FATC" evidence="13">
    <location>
        <begin position="2486"/>
        <end position="2518"/>
    </location>
</feature>
<keyword evidence="3" id="KW-0677">Repeat</keyword>
<feature type="domain" description="FAT" evidence="12">
    <location>
        <begin position="1375"/>
        <end position="1937"/>
    </location>
</feature>
<keyword evidence="4 10" id="KW-0547">Nucleotide-binding</keyword>
<evidence type="ECO:0000313" key="15">
    <source>
        <dbReference type="Proteomes" id="UP000285301"/>
    </source>
</evidence>
<name>A0A3S3PYF2_9ACAR</name>
<keyword evidence="6 10" id="KW-0067">ATP-binding</keyword>
<dbReference type="EMBL" id="NCKU01002087">
    <property type="protein sequence ID" value="RWS10462.1"/>
    <property type="molecule type" value="Genomic_DNA"/>
</dbReference>
<dbReference type="SUPFAM" id="SSF48371">
    <property type="entry name" value="ARM repeat"/>
    <property type="match status" value="2"/>
</dbReference>
<dbReference type="GO" id="GO:0016242">
    <property type="term" value="P:negative regulation of macroautophagy"/>
    <property type="evidence" value="ECO:0007669"/>
    <property type="project" value="TreeGrafter"/>
</dbReference>
<reference evidence="14 15" key="1">
    <citation type="journal article" date="2018" name="Gigascience">
        <title>Genomes of trombidid mites reveal novel predicted allergens and laterally-transferred genes associated with secondary metabolism.</title>
        <authorList>
            <person name="Dong X."/>
            <person name="Chaisiri K."/>
            <person name="Xia D."/>
            <person name="Armstrong S.D."/>
            <person name="Fang Y."/>
            <person name="Donnelly M.J."/>
            <person name="Kadowaki T."/>
            <person name="McGarry J.W."/>
            <person name="Darby A.C."/>
            <person name="Makepeace B.L."/>
        </authorList>
    </citation>
    <scope>NUCLEOTIDE SEQUENCE [LARGE SCALE GENOMIC DNA]</scope>
    <source>
        <strain evidence="14">UoL-WK</strain>
    </source>
</reference>
<dbReference type="Gene3D" id="1.10.1070.11">
    <property type="entry name" value="Phosphatidylinositol 3-/4-kinase, catalytic domain"/>
    <property type="match status" value="1"/>
</dbReference>
<evidence type="ECO:0000256" key="4">
    <source>
        <dbReference type="ARBA" id="ARBA00022741"/>
    </source>
</evidence>
<dbReference type="Proteomes" id="UP000285301">
    <property type="component" value="Unassembled WGS sequence"/>
</dbReference>
<dbReference type="InterPro" id="IPR003151">
    <property type="entry name" value="PIK-rel_kinase_FAT"/>
</dbReference>
<protein>
    <recommendedName>
        <fullName evidence="10">Serine/threonine-protein kinase TOR</fullName>
        <ecNumber evidence="10">2.7.11.1</ecNumber>
    </recommendedName>
</protein>
<evidence type="ECO:0000256" key="7">
    <source>
        <dbReference type="ARBA" id="ARBA00023306"/>
    </source>
</evidence>
<keyword evidence="15" id="KW-1185">Reference proteome</keyword>
<dbReference type="FunFam" id="1.20.120.150:FF:000001">
    <property type="entry name" value="Serine/threonine-protein kinase TOR"/>
    <property type="match status" value="1"/>
</dbReference>
<dbReference type="GO" id="GO:0045787">
    <property type="term" value="P:positive regulation of cell cycle"/>
    <property type="evidence" value="ECO:0007669"/>
    <property type="project" value="UniProtKB-ARBA"/>
</dbReference>
<dbReference type="EC" id="2.7.11.1" evidence="10"/>
<keyword evidence="10" id="KW-0723">Serine/threonine-protein kinase</keyword>
<dbReference type="Gene3D" id="3.30.1010.10">
    <property type="entry name" value="Phosphatidylinositol 3-kinase Catalytic Subunit, Chain A, domain 4"/>
    <property type="match status" value="1"/>
</dbReference>
<dbReference type="Pfam" id="PF11865">
    <property type="entry name" value="mTOR_dom"/>
    <property type="match status" value="1"/>
</dbReference>
<sequence>MSSFADTSKTSKECIIEAFVNGLKSRSDEVRYKTARELQHYVATELPEMSVEDVTLFMDTFNKHIFDMMVTNSDLNDKKGGILAIIILVGVDVGNRSTRCSRFANYLRSTTVPNDTGLMELMAYAVGRVAIASGTLTASYVDYEVKRAIEWLSGDRNESKRHGAVLILRELATSTPTYFFQQIQQFFECIFTAIRDPKKVIRESGGGALRAALAVTASRETKESQKPTCYKFCYDEALKGFDDSYFVQNAKERSNRDDRIHGSLIVLNELLRCSNIEGERIRQDIEETSYQQLIHESGSAPSRYQLLREWGSASLNKSLRALNPSNNQQYIPPGHGLRGLSAVVQYHKNIGVAPGTASHTRKLPLYESPACKQLVFENFDEICQTVMRSRSSRNPYVQHVILVLLPRLAALDASRFVKNYLSEVMSHLLNCLKRERERSQAFIAVGLLAMAVKDEINPYLPRIMEVIKASLPARDLSSKKKGGITEPAVFTCISLVAKASGLTIKNDIKELLDLMIATGLSPALTAALQDLSVQIPQLKKDIQDGLLKMLSHVLMQRPYRHPGAPKHLQIQSSTSPVSSMSDQSDLSSVILALKILGKFDFQSRSLMQFVEHCSKTYLTSDNKTVRLEAVKTCCQLLTPALQKVSIQYSPSLMITIQDVLSKLLIVGVTDSEPQVRYTVLAALDERFDGHLAQAENLSALFICLNDEVFEIRELALCTIGRLSSLNPAYVMPSLRKILLQLLTDLEYSGIGRNKEISAKMLGHLISNAPRLIRPYTEPIIRIFISKLKDSDQYPSVLISILAAIGAQAQVSGVEMRNYVDELFPIILDVIQDSSSLPKREVGLWALAQLVDSTGYVVEPYWKYPNLLDILLNFLKTEQSQAVRREAIRVLGLFGAVDPYKHKLHLGIVEQSSDSLIAISDLTPDIQDLSASEMLVNMSSSYDDFYPAIAIATLMRIMKDPSLSQHHTMVVQAITFIFINLGVRCVPYIQQVLPAFINVIRSSDPSFREFLFQQLGSLISIVKQHIRNFLDDIFTLIKDFWTVNSPLQPTLIHLVEQIVVALGSEFKIYLPQLIPHVLRVFAHDDSRDRIVTEKLLTALQEFGSNLDDYLHLILPPIVKMFDARDVPTKVRETALKTIDILSDHLEITDFASRIIHPLVRVLDSTPELRDTAMNTLCALVVQLGKKYSIFIPMTHKILTKHHISHSRYDAFVTHIMKGTTIAGDEGDLMMFNRRTKTRQHNPIISNIELTSSKQKLASNTMDLKRYLGSNRRVSKDDWLEWLKLLCINLLKESPSLALRSCYPLAQTYSQLSRDLFNAAFLAFWSEQNPQQQQEFVKNLQLALNAQDIPEITQTLLNLAEFMEHCDKGPLPLNPQLLAEKAIKCRAFAKALHYKEDEFHKGVTTEVLESLISINNKLQQPEAAYGVLAYATKTNEPDLKVSVRERWYEKLHDWEKALNAYQKNREQNFDNIEAIMGQMRCLEELGEWNKLYSLAGEVWPKFGPEAKQRMARMAAAAAWGLGQWEDMEEYTNHIKKETTESSFFQAVLEIHNEHFSAAQLLIDKARDLIDTDLTAMAGESHSRAYGAMVQVMMLSELEEVIQYKLVPERREIIKKKWWERLNGCQRNVEDWQKILQVQLLVLNLQENTRSWLKFASLCQRTGRTSMSQRTLSMLLGMNINDLLEPNVTLPMKHPQITFACIKHLWKSDKKQEAFALLHAFVDIATNPQAIYPYAEDPQQRHELNKLLSRCSLKLGAWQENLQGINESSIPMILKHYEAATERDKNWYKACHAWAFMNYEAVLFYKQKQQQMSRQIDRFSSSSAEKTHSFSFPHVREYTIPAVRGFFHSISLSHGNSLQDALRLLTLWFDEGQHIEVYEAIVEGLKTVPVETWLQVIPQLIARLDTPRQLVGRMIHQLLMDIGKHHPQALIYPLTVSSKSTVPARQQAANKILNSMREHSSNLVQQAMLVSEELIRVAILWHELWHEGLEEASRLYFGEKNIKGMFETLEPLHSMMERGPQTLKEMSFNQAYGRDLMEALEWCRKYQRSGNVKDLTQAWDLYYHVFRRISKQLPALTSLELQYVSPKLLNCRDLELAVPGSYNPNKPIIRIAAVESSLQVITSKQRPRKLSIKGSNGKDFMFLLKGHEDLRQDERVMQLFGLVNTLLMSNPETSQRNLGIQRYAVIPLSTNSGLIGWVPHCDTLHTLIRDYREKKKILLNIEHRIMLRMAPDYEHLTLMQKVEVFEHALEHTQGDDLAKLLWLKSPSSEVWFDRRTNYTRSLAVMSMVGYVLGLGDRHPSNLMLDRMTGKILHIDFGDCFEVAMTREKFPEKIPFRLTRMLINAMEVTGIEGTYRITCQNVMQVLRKNKDSLMAVLEAFVYDPLLNWRLIDAQPKTKHSNKNATESVSASQEQLLGIDRASNEEIKAGEAEPVGAFGRKAVEENDSDNMLGLGGILGVNQHPEYLNKKALAVVNRVRDKLTGKDFDPDITLAVSQQVDLLIKQATSHENLCQCYIGWCPFW</sequence>
<dbReference type="OrthoDB" id="2250022at2759"/>
<dbReference type="GO" id="GO:0044877">
    <property type="term" value="F:protein-containing complex binding"/>
    <property type="evidence" value="ECO:0007669"/>
    <property type="project" value="InterPro"/>
</dbReference>
<evidence type="ECO:0000259" key="11">
    <source>
        <dbReference type="PROSITE" id="PS50290"/>
    </source>
</evidence>
<dbReference type="InterPro" id="IPR026683">
    <property type="entry name" value="TOR_cat"/>
</dbReference>
<dbReference type="GO" id="GO:0045930">
    <property type="term" value="P:negative regulation of mitotic cell cycle"/>
    <property type="evidence" value="ECO:0007669"/>
    <property type="project" value="UniProtKB-ARBA"/>
</dbReference>
<dbReference type="PROSITE" id="PS50290">
    <property type="entry name" value="PI3_4_KINASE_3"/>
    <property type="match status" value="1"/>
</dbReference>
<evidence type="ECO:0000256" key="1">
    <source>
        <dbReference type="ARBA" id="ARBA00011031"/>
    </source>
</evidence>
<dbReference type="Gene3D" id="1.20.120.150">
    <property type="entry name" value="FKBP12-rapamycin binding domain"/>
    <property type="match status" value="1"/>
</dbReference>
<dbReference type="GO" id="GO:0106310">
    <property type="term" value="F:protein serine kinase activity"/>
    <property type="evidence" value="ECO:0007669"/>
    <property type="project" value="RHEA"/>
</dbReference>
<evidence type="ECO:0000259" key="12">
    <source>
        <dbReference type="PROSITE" id="PS51189"/>
    </source>
</evidence>
<dbReference type="GO" id="GO:0005634">
    <property type="term" value="C:nucleus"/>
    <property type="evidence" value="ECO:0007669"/>
    <property type="project" value="TreeGrafter"/>
</dbReference>
<proteinExistence type="inferred from homology"/>
<dbReference type="PROSITE" id="PS51190">
    <property type="entry name" value="FATC"/>
    <property type="match status" value="1"/>
</dbReference>
<dbReference type="SMART" id="SM01345">
    <property type="entry name" value="Rapamycin_bind"/>
    <property type="match status" value="1"/>
</dbReference>
<dbReference type="SMART" id="SM00146">
    <property type="entry name" value="PI3Kc"/>
    <property type="match status" value="1"/>
</dbReference>
<dbReference type="InterPro" id="IPR050517">
    <property type="entry name" value="DDR_Repair_Kinase"/>
</dbReference>
<comment type="catalytic activity">
    <reaction evidence="8 10">
        <text>L-threonyl-[protein] + ATP = O-phospho-L-threonyl-[protein] + ADP + H(+)</text>
        <dbReference type="Rhea" id="RHEA:46608"/>
        <dbReference type="Rhea" id="RHEA-COMP:11060"/>
        <dbReference type="Rhea" id="RHEA-COMP:11605"/>
        <dbReference type="ChEBI" id="CHEBI:15378"/>
        <dbReference type="ChEBI" id="CHEBI:30013"/>
        <dbReference type="ChEBI" id="CHEBI:30616"/>
        <dbReference type="ChEBI" id="CHEBI:61977"/>
        <dbReference type="ChEBI" id="CHEBI:456216"/>
        <dbReference type="EC" id="2.7.11.1"/>
    </reaction>
</comment>
<gene>
    <name evidence="14" type="ORF">B4U79_12736</name>
</gene>
<evidence type="ECO:0000259" key="13">
    <source>
        <dbReference type="PROSITE" id="PS51190"/>
    </source>
</evidence>
<dbReference type="GO" id="GO:0004674">
    <property type="term" value="F:protein serine/threonine kinase activity"/>
    <property type="evidence" value="ECO:0007669"/>
    <property type="project" value="UniProtKB-KW"/>
</dbReference>
<keyword evidence="7" id="KW-0131">Cell cycle</keyword>
<evidence type="ECO:0000256" key="6">
    <source>
        <dbReference type="ARBA" id="ARBA00022840"/>
    </source>
</evidence>